<dbReference type="CDD" id="cd00487">
    <property type="entry name" value="Pep_deformylase"/>
    <property type="match status" value="1"/>
</dbReference>
<dbReference type="InterPro" id="IPR036821">
    <property type="entry name" value="Peptide_deformylase_sf"/>
</dbReference>
<dbReference type="PIRSF" id="PIRSF004749">
    <property type="entry name" value="Pep_def"/>
    <property type="match status" value="1"/>
</dbReference>
<dbReference type="AlphaFoldDB" id="A0A1E5IGL0"/>
<organism evidence="2 3">
    <name type="scientific">Endomicrobium trichonymphae</name>
    <dbReference type="NCBI Taxonomy" id="1408204"/>
    <lineage>
        <taxon>Bacteria</taxon>
        <taxon>Pseudomonadati</taxon>
        <taxon>Elusimicrobiota</taxon>
        <taxon>Endomicrobiia</taxon>
        <taxon>Endomicrobiales</taxon>
        <taxon>Endomicrobiaceae</taxon>
        <taxon>Candidatus Endomicrobiellum</taxon>
    </lineage>
</organism>
<dbReference type="NCBIfam" id="TIGR00079">
    <property type="entry name" value="pept_deformyl"/>
    <property type="match status" value="1"/>
</dbReference>
<name>A0A1E5IGL0_ENDTX</name>
<dbReference type="NCBIfam" id="NF001159">
    <property type="entry name" value="PRK00150.1-3"/>
    <property type="match status" value="1"/>
</dbReference>
<dbReference type="GO" id="GO:0042586">
    <property type="term" value="F:peptide deformylase activity"/>
    <property type="evidence" value="ECO:0007669"/>
    <property type="project" value="InterPro"/>
</dbReference>
<accession>A0A1E5IGL0</accession>
<evidence type="ECO:0000256" key="1">
    <source>
        <dbReference type="ARBA" id="ARBA00010759"/>
    </source>
</evidence>
<reference evidence="2 3" key="1">
    <citation type="submission" date="2015-11" db="EMBL/GenBank/DDBJ databases">
        <title>Evidence for parallel genomic evolution in an endosymbiosis of termite gut flagellates.</title>
        <authorList>
            <person name="Zheng H."/>
        </authorList>
    </citation>
    <scope>NUCLEOTIDE SEQUENCE [LARGE SCALE GENOMIC DNA]</scope>
    <source>
        <strain evidence="2 3">CET450</strain>
    </source>
</reference>
<protein>
    <submittedName>
        <fullName evidence="2">Peptide deformylase</fullName>
    </submittedName>
</protein>
<gene>
    <name evidence="2" type="ORF">ATZ36_08355</name>
</gene>
<evidence type="ECO:0000313" key="2">
    <source>
        <dbReference type="EMBL" id="OEG69642.1"/>
    </source>
</evidence>
<dbReference type="PANTHER" id="PTHR10458:SF22">
    <property type="entry name" value="PEPTIDE DEFORMYLASE"/>
    <property type="match status" value="1"/>
</dbReference>
<dbReference type="SUPFAM" id="SSF56420">
    <property type="entry name" value="Peptide deformylase"/>
    <property type="match status" value="1"/>
</dbReference>
<evidence type="ECO:0000313" key="3">
    <source>
        <dbReference type="Proteomes" id="UP000095237"/>
    </source>
</evidence>
<dbReference type="HAMAP" id="MF_00163">
    <property type="entry name" value="Pep_deformylase"/>
    <property type="match status" value="1"/>
</dbReference>
<sequence length="164" mass="18712">MAKLKIRKYGNPILRKRAEVVSEINENIKKLASDMLETMYSAPGVGLAAPQVGISLRLCVIDVDPNKKSPVVMINPEIILCGNKITAEEGCLSFPGFYENVNRFENIIARYTDLNGNRQEIKVQNFLAKAVQHEIDHLDAKLFIDYLPDWKRKSIEKKIKRKKK</sequence>
<feature type="non-terminal residue" evidence="2">
    <location>
        <position position="164"/>
    </location>
</feature>
<proteinExistence type="inferred from homology"/>
<dbReference type="PRINTS" id="PR01576">
    <property type="entry name" value="PDEFORMYLASE"/>
</dbReference>
<keyword evidence="3" id="KW-1185">Reference proteome</keyword>
<dbReference type="Pfam" id="PF01327">
    <property type="entry name" value="Pep_deformylase"/>
    <property type="match status" value="1"/>
</dbReference>
<dbReference type="Proteomes" id="UP000095237">
    <property type="component" value="Unassembled WGS sequence"/>
</dbReference>
<dbReference type="EMBL" id="LNVX01000620">
    <property type="protein sequence ID" value="OEG69642.1"/>
    <property type="molecule type" value="Genomic_DNA"/>
</dbReference>
<dbReference type="PANTHER" id="PTHR10458">
    <property type="entry name" value="PEPTIDE DEFORMYLASE"/>
    <property type="match status" value="1"/>
</dbReference>
<comment type="similarity">
    <text evidence="1">Belongs to the polypeptide deformylase family.</text>
</comment>
<dbReference type="InterPro" id="IPR023635">
    <property type="entry name" value="Peptide_deformylase"/>
</dbReference>
<dbReference type="Gene3D" id="3.90.45.10">
    <property type="entry name" value="Peptide deformylase"/>
    <property type="match status" value="1"/>
</dbReference>
<comment type="caution">
    <text evidence="2">The sequence shown here is derived from an EMBL/GenBank/DDBJ whole genome shotgun (WGS) entry which is preliminary data.</text>
</comment>